<dbReference type="GO" id="GO:0005886">
    <property type="term" value="C:plasma membrane"/>
    <property type="evidence" value="ECO:0007669"/>
    <property type="project" value="UniProtKB-SubCell"/>
</dbReference>
<feature type="transmembrane region" description="Helical" evidence="6">
    <location>
        <begin position="320"/>
        <end position="339"/>
    </location>
</feature>
<comment type="subcellular location">
    <subcellularLocation>
        <location evidence="1">Cell membrane</location>
        <topology evidence="1">Multi-pass membrane protein</topology>
    </subcellularLocation>
</comment>
<evidence type="ECO:0000256" key="6">
    <source>
        <dbReference type="SAM" id="Phobius"/>
    </source>
</evidence>
<feature type="transmembrane region" description="Helical" evidence="6">
    <location>
        <begin position="351"/>
        <end position="372"/>
    </location>
</feature>
<accession>A0A1G7L5G1</accession>
<evidence type="ECO:0000313" key="8">
    <source>
        <dbReference type="Proteomes" id="UP000199415"/>
    </source>
</evidence>
<sequence>MGGTNGASDGRSAAGRALRNAGKLTLGRTGQGVMGFAAIALAARALGTDGLGQLAVLQSVIAAVAGLIRFDTTATVVRYAGGIDGTGEPARLGRLLRFAAGLDGLAALAASLVAVAAVALAGPLVGVPPDLGPVALVYAAGAGVLVLRGTPQGVLQTFDRFGLAAWASVLTPTVRVVGAAALWAADFGLPAFLWLWLGSQVASRGVLIALALRVAHAAGVLRREPGDARGTRDREHGIWAFAWGLNATRAFALVTQHGTILLAGALLGPAGAGLVRVARAVGEVVRKPVQSALSPAVLRELAQQMAAGLSAEQRTTVRRTAATGAVIAAAAFAVVLVAGKPVIEAAFGADYTAAYPAAVLLALANVGSIALAPVRQLIVASGRMVYVVGIPAVGTTVQITVLTMTFLEWGVIGVGIAGLARVAVGAVLLLTGARRIARDQAVPAG</sequence>
<dbReference type="InterPro" id="IPR050833">
    <property type="entry name" value="Poly_Biosynth_Transport"/>
</dbReference>
<evidence type="ECO:0000256" key="2">
    <source>
        <dbReference type="ARBA" id="ARBA00022475"/>
    </source>
</evidence>
<dbReference type="OrthoDB" id="493991at2"/>
<reference evidence="7 8" key="1">
    <citation type="submission" date="2016-10" db="EMBL/GenBank/DDBJ databases">
        <authorList>
            <person name="de Groot N.N."/>
        </authorList>
    </citation>
    <scope>NUCLEOTIDE SEQUENCE [LARGE SCALE GENOMIC DNA]</scope>
    <source>
        <strain evidence="7 8">DSM 25584</strain>
    </source>
</reference>
<keyword evidence="2" id="KW-1003">Cell membrane</keyword>
<dbReference type="RefSeq" id="WP_143006099.1">
    <property type="nucleotide sequence ID" value="NZ_FNCE01000001.1"/>
</dbReference>
<dbReference type="PANTHER" id="PTHR30250">
    <property type="entry name" value="PST FAMILY PREDICTED COLANIC ACID TRANSPORTER"/>
    <property type="match status" value="1"/>
</dbReference>
<keyword evidence="4 6" id="KW-1133">Transmembrane helix</keyword>
<dbReference type="Proteomes" id="UP000199415">
    <property type="component" value="Unassembled WGS sequence"/>
</dbReference>
<evidence type="ECO:0000256" key="1">
    <source>
        <dbReference type="ARBA" id="ARBA00004651"/>
    </source>
</evidence>
<gene>
    <name evidence="7" type="ORF">SAMN05216241_101125</name>
</gene>
<dbReference type="EMBL" id="FNCE01000001">
    <property type="protein sequence ID" value="SDF44703.1"/>
    <property type="molecule type" value="Genomic_DNA"/>
</dbReference>
<dbReference type="AlphaFoldDB" id="A0A1G7L5G1"/>
<evidence type="ECO:0000256" key="5">
    <source>
        <dbReference type="ARBA" id="ARBA00023136"/>
    </source>
</evidence>
<feature type="transmembrane region" description="Helical" evidence="6">
    <location>
        <begin position="260"/>
        <end position="278"/>
    </location>
</feature>
<feature type="transmembrane region" description="Helical" evidence="6">
    <location>
        <begin position="104"/>
        <end position="125"/>
    </location>
</feature>
<proteinExistence type="predicted"/>
<organism evidence="7 8">
    <name type="scientific">Limimonas halophila</name>
    <dbReference type="NCBI Taxonomy" id="1082479"/>
    <lineage>
        <taxon>Bacteria</taxon>
        <taxon>Pseudomonadati</taxon>
        <taxon>Pseudomonadota</taxon>
        <taxon>Alphaproteobacteria</taxon>
        <taxon>Rhodospirillales</taxon>
        <taxon>Rhodovibrionaceae</taxon>
        <taxon>Limimonas</taxon>
    </lineage>
</organism>
<feature type="transmembrane region" description="Helical" evidence="6">
    <location>
        <begin position="131"/>
        <end position="149"/>
    </location>
</feature>
<dbReference type="STRING" id="1082479.SAMN05216241_101125"/>
<protein>
    <submittedName>
        <fullName evidence="7">Membrane protein involved in the export of O-antigen and teichoic acid</fullName>
    </submittedName>
</protein>
<evidence type="ECO:0000313" key="7">
    <source>
        <dbReference type="EMBL" id="SDF44703.1"/>
    </source>
</evidence>
<dbReference type="PANTHER" id="PTHR30250:SF31">
    <property type="entry name" value="INNER MEMBRANE PROTEIN YGHQ"/>
    <property type="match status" value="1"/>
</dbReference>
<name>A0A1G7L5G1_9PROT</name>
<evidence type="ECO:0000256" key="4">
    <source>
        <dbReference type="ARBA" id="ARBA00022989"/>
    </source>
</evidence>
<keyword evidence="3 6" id="KW-0812">Transmembrane</keyword>
<keyword evidence="5 6" id="KW-0472">Membrane</keyword>
<feature type="transmembrane region" description="Helical" evidence="6">
    <location>
        <begin position="161"/>
        <end position="185"/>
    </location>
</feature>
<feature type="transmembrane region" description="Helical" evidence="6">
    <location>
        <begin position="384"/>
        <end position="403"/>
    </location>
</feature>
<evidence type="ECO:0000256" key="3">
    <source>
        <dbReference type="ARBA" id="ARBA00022692"/>
    </source>
</evidence>
<feature type="transmembrane region" description="Helical" evidence="6">
    <location>
        <begin position="409"/>
        <end position="430"/>
    </location>
</feature>
<keyword evidence="8" id="KW-1185">Reference proteome</keyword>